<reference evidence="1 2" key="1">
    <citation type="submission" date="2021-08" db="EMBL/GenBank/DDBJ databases">
        <title>WGS of actinomycetes from Thailand.</title>
        <authorList>
            <person name="Thawai C."/>
        </authorList>
    </citation>
    <scope>NUCLEOTIDE SEQUENCE [LARGE SCALE GENOMIC DNA]</scope>
    <source>
        <strain evidence="1 2">PLK6-54</strain>
    </source>
</reference>
<organism evidence="1 2">
    <name type="scientific">Actinacidiphila acidipaludis</name>
    <dbReference type="NCBI Taxonomy" id="2873382"/>
    <lineage>
        <taxon>Bacteria</taxon>
        <taxon>Bacillati</taxon>
        <taxon>Actinomycetota</taxon>
        <taxon>Actinomycetes</taxon>
        <taxon>Kitasatosporales</taxon>
        <taxon>Streptomycetaceae</taxon>
        <taxon>Actinacidiphila</taxon>
    </lineage>
</organism>
<name>A0ABS7QH05_9ACTN</name>
<dbReference type="RefSeq" id="WP_222968780.1">
    <property type="nucleotide sequence ID" value="NZ_JAINZZ010000074.1"/>
</dbReference>
<dbReference type="EMBL" id="JAINZZ010000074">
    <property type="protein sequence ID" value="MBY8882455.1"/>
    <property type="molecule type" value="Genomic_DNA"/>
</dbReference>
<protein>
    <submittedName>
        <fullName evidence="1">Uncharacterized protein</fullName>
    </submittedName>
</protein>
<keyword evidence="2" id="KW-1185">Reference proteome</keyword>
<evidence type="ECO:0000313" key="2">
    <source>
        <dbReference type="Proteomes" id="UP000778578"/>
    </source>
</evidence>
<comment type="caution">
    <text evidence="1">The sequence shown here is derived from an EMBL/GenBank/DDBJ whole genome shotgun (WGS) entry which is preliminary data.</text>
</comment>
<sequence length="294" mass="31919">MDWYPDADESTLLRTPIRFATGYAPAVAGSRWFRDTERRDIQGELPGWPEGPVFTLNTKTTQNVDRVAGGLINGMITAVRVAVEAVVGGNSVAVGTSPPRSAAEDPANEAEDFPVMWAAPGTRARTLPWQLDPGRRPDRYRVDAVITERRLVLLGVGSDMTAPAEVLWETPRDAVTGAQQMAFSEGGHDVRVRFSDDSWARLATGDTRKFAGLLADRRQLLPESDLTPGQRERVARLVAELPANAQAPRCFRLPSGVILVEAQVPAKVGKGLFETHSILMGETGEPARPQSGDL</sequence>
<accession>A0ABS7QH05</accession>
<dbReference type="Proteomes" id="UP000778578">
    <property type="component" value="Unassembled WGS sequence"/>
</dbReference>
<proteinExistence type="predicted"/>
<gene>
    <name evidence="1" type="ORF">K7862_33170</name>
</gene>
<evidence type="ECO:0000313" key="1">
    <source>
        <dbReference type="EMBL" id="MBY8882455.1"/>
    </source>
</evidence>